<keyword evidence="1" id="KW-1133">Transmembrane helix</keyword>
<evidence type="ECO:0000256" key="1">
    <source>
        <dbReference type="SAM" id="Phobius"/>
    </source>
</evidence>
<keyword evidence="1" id="KW-0812">Transmembrane</keyword>
<name>A0ABD5YEC9_9EURY</name>
<keyword evidence="1" id="KW-0472">Membrane</keyword>
<dbReference type="NCBIfam" id="TIGR04207">
    <property type="entry name" value="halo_sig_pep"/>
    <property type="match status" value="1"/>
</dbReference>
<accession>A0ABD5YEC9</accession>
<organism evidence="2 3">
    <name type="scientific">Halorubrum yunnanense</name>
    <dbReference type="NCBI Taxonomy" id="1526162"/>
    <lineage>
        <taxon>Archaea</taxon>
        <taxon>Methanobacteriati</taxon>
        <taxon>Methanobacteriota</taxon>
        <taxon>Stenosarchaea group</taxon>
        <taxon>Halobacteria</taxon>
        <taxon>Halobacteriales</taxon>
        <taxon>Haloferacaceae</taxon>
        <taxon>Halorubrum</taxon>
    </lineage>
</organism>
<dbReference type="RefSeq" id="WP_267665017.1">
    <property type="nucleotide sequence ID" value="NZ_JAODIX010000052.1"/>
</dbReference>
<evidence type="ECO:0000313" key="2">
    <source>
        <dbReference type="EMBL" id="MFC7187610.1"/>
    </source>
</evidence>
<feature type="transmembrane region" description="Helical" evidence="1">
    <location>
        <begin position="12"/>
        <end position="32"/>
    </location>
</feature>
<evidence type="ECO:0000313" key="3">
    <source>
        <dbReference type="Proteomes" id="UP001596390"/>
    </source>
</evidence>
<protein>
    <submittedName>
        <fullName evidence="2">Surface glycoprotein</fullName>
    </submittedName>
</protein>
<reference evidence="2 3" key="1">
    <citation type="journal article" date="2019" name="Int. J. Syst. Evol. Microbiol.">
        <title>The Global Catalogue of Microorganisms (GCM) 10K type strain sequencing project: providing services to taxonomists for standard genome sequencing and annotation.</title>
        <authorList>
            <consortium name="The Broad Institute Genomics Platform"/>
            <consortium name="The Broad Institute Genome Sequencing Center for Infectious Disease"/>
            <person name="Wu L."/>
            <person name="Ma J."/>
        </authorList>
    </citation>
    <scope>NUCLEOTIDE SEQUENCE [LARGE SCALE GENOMIC DNA]</scope>
    <source>
        <strain evidence="2 3">Q85</strain>
    </source>
</reference>
<gene>
    <name evidence="2" type="ORF">ACFQMK_12080</name>
</gene>
<comment type="caution">
    <text evidence="2">The sequence shown here is derived from an EMBL/GenBank/DDBJ whole genome shotgun (WGS) entry which is preliminary data.</text>
</comment>
<dbReference type="EMBL" id="JBHSZZ010000052">
    <property type="protein sequence ID" value="MFC7187610.1"/>
    <property type="molecule type" value="Genomic_DNA"/>
</dbReference>
<sequence length="507" mass="52144">MTNDNNTRKKANAVFFSVIMVISMAAVGFAAAPAAATVGTGDVDPTELTPNEVTQEELTHDYSIDVTNITDNSTNDTISFNVGNGTVTGATASADDASVDASFDGSVIQVDASSASSNVDTTISGTITVDWSSAPVGTEAGTVTYNNDGSGPSETANLPVVTVIDYRPGASAATKNVSNGATVYQGEEVNFVGSLAGETQLTGVSGDAQGQVVDDIIGTDDPRGTYTVDGNSRSASNPGITVTAPRVSTAELRLNTTDEDVAGSSVASNDADLDVYAEFNFENAEPLSITVEDPSGTDITDAVTSGSVIDSSGNYVDVDLRDEGAGEYTIIYEGDDDLDTDQVVTERTVEVSSSTNLAVDVSEDSVPRGTNNEYTVSGGTSAETHNVTIERSSFRDSFDADNDPVIFRNTGDTVQVGYTNGTDFNTDASYFADGSGGDDIEAAVATVEMDGSSGVGTLRTTNLDSSSIDLEVYGSGVQAQSISAGTSSSDDVSFEVTEGDLTLDALL</sequence>
<keyword evidence="3" id="KW-1185">Reference proteome</keyword>
<dbReference type="AlphaFoldDB" id="A0ABD5YEC9"/>
<dbReference type="Proteomes" id="UP001596390">
    <property type="component" value="Unassembled WGS sequence"/>
</dbReference>
<proteinExistence type="predicted"/>
<dbReference type="InterPro" id="IPR026452">
    <property type="entry name" value="Surf_glycop_sig_pep"/>
</dbReference>